<evidence type="ECO:0000256" key="4">
    <source>
        <dbReference type="SAM" id="MobiDB-lite"/>
    </source>
</evidence>
<dbReference type="Pfam" id="PF00561">
    <property type="entry name" value="Abhydrolase_1"/>
    <property type="match status" value="1"/>
</dbReference>
<evidence type="ECO:0000259" key="5">
    <source>
        <dbReference type="Pfam" id="PF00561"/>
    </source>
</evidence>
<comment type="similarity">
    <text evidence="1">Belongs to the AB hydrolase superfamily. MetX family.</text>
</comment>
<dbReference type="EMBL" id="KN848066">
    <property type="protein sequence ID" value="KIY00942.1"/>
    <property type="molecule type" value="Genomic_DNA"/>
</dbReference>
<dbReference type="GO" id="GO:0004414">
    <property type="term" value="F:homoserine O-acetyltransferase activity"/>
    <property type="evidence" value="ECO:0007669"/>
    <property type="project" value="TreeGrafter"/>
</dbReference>
<dbReference type="InterPro" id="IPR008220">
    <property type="entry name" value="HAT_MetX-like"/>
</dbReference>
<feature type="region of interest" description="Disordered" evidence="4">
    <location>
        <begin position="260"/>
        <end position="299"/>
    </location>
</feature>
<organism evidence="6 7">
    <name type="scientific">Fonsecaea multimorphosa CBS 102226</name>
    <dbReference type="NCBI Taxonomy" id="1442371"/>
    <lineage>
        <taxon>Eukaryota</taxon>
        <taxon>Fungi</taxon>
        <taxon>Dikarya</taxon>
        <taxon>Ascomycota</taxon>
        <taxon>Pezizomycotina</taxon>
        <taxon>Eurotiomycetes</taxon>
        <taxon>Chaetothyriomycetidae</taxon>
        <taxon>Chaetothyriales</taxon>
        <taxon>Herpotrichiellaceae</taxon>
        <taxon>Fonsecaea</taxon>
    </lineage>
</organism>
<dbReference type="HAMAP" id="MF_00296">
    <property type="entry name" value="MetX_acyltransf"/>
    <property type="match status" value="1"/>
</dbReference>
<dbReference type="Gene3D" id="3.40.50.1820">
    <property type="entry name" value="alpha/beta hydrolase"/>
    <property type="match status" value="1"/>
</dbReference>
<dbReference type="GO" id="GO:0009086">
    <property type="term" value="P:methionine biosynthetic process"/>
    <property type="evidence" value="ECO:0007669"/>
    <property type="project" value="TreeGrafter"/>
</dbReference>
<evidence type="ECO:0000256" key="2">
    <source>
        <dbReference type="ARBA" id="ARBA00022679"/>
    </source>
</evidence>
<dbReference type="InterPro" id="IPR029058">
    <property type="entry name" value="AB_hydrolase_fold"/>
</dbReference>
<dbReference type="RefSeq" id="XP_016635064.1">
    <property type="nucleotide sequence ID" value="XM_016774118.1"/>
</dbReference>
<evidence type="ECO:0000256" key="3">
    <source>
        <dbReference type="PIRSR" id="PIRSR000443-1"/>
    </source>
</evidence>
<dbReference type="InterPro" id="IPR000073">
    <property type="entry name" value="AB_hydrolase_1"/>
</dbReference>
<dbReference type="GeneID" id="27709354"/>
<keyword evidence="7" id="KW-1185">Reference proteome</keyword>
<evidence type="ECO:0000313" key="6">
    <source>
        <dbReference type="EMBL" id="KIY00942.1"/>
    </source>
</evidence>
<feature type="compositionally biased region" description="Polar residues" evidence="4">
    <location>
        <begin position="269"/>
        <end position="280"/>
    </location>
</feature>
<evidence type="ECO:0000313" key="7">
    <source>
        <dbReference type="Proteomes" id="UP000053411"/>
    </source>
</evidence>
<dbReference type="AlphaFoldDB" id="A0A0D2IV59"/>
<sequence length="469" mass="51605">MDVGMLNYCKESQKTLSNCRIELNAQPEYNYYTSLVRNLKTAIVPTFTLESGQQLHRVPVAYSAWGTLNEEADNVLLICHALTGSSDVEDWWKPLIGRGKAVDTSRFFVICFNSLGSPYGSASPLTTNPVTGTLYGPTFPETTFRDDVRIQKIVLDAMGVRQIASVIGGSMGGMIALEWPLCTPPGYVKTVIPISTSAYQTAWGISWNTSQIRCIQADAQFRGGYYIPHPQSQPVQGLGAARMIGMLTYRSYTSFEARFGRRKAGQKRPPQTFSRPMTSMPSPPLPAAQDDIPETAASKTEAHSFGPTTIYSAQSYMQYQADKFLKRFDANCYIHLLRKMDSHDVTRERTPAMQLPFEEHPSLKSVAAVLASCTAPALVVSIDSDLLFPADQQTLLANSLPQAKLMKLDSSDGHDGFLLEMSTMEESISAFLRDHCASIFEAPALDGGVDGDKDDVVTNSVFGELEVHF</sequence>
<dbReference type="SUPFAM" id="SSF53474">
    <property type="entry name" value="alpha/beta-Hydrolases"/>
    <property type="match status" value="1"/>
</dbReference>
<dbReference type="GO" id="GO:0009092">
    <property type="term" value="P:homoserine metabolic process"/>
    <property type="evidence" value="ECO:0007669"/>
    <property type="project" value="TreeGrafter"/>
</dbReference>
<feature type="active site" evidence="3">
    <location>
        <position position="385"/>
    </location>
</feature>
<protein>
    <recommendedName>
        <fullName evidence="5">AB hydrolase-1 domain-containing protein</fullName>
    </recommendedName>
</protein>
<feature type="domain" description="AB hydrolase-1" evidence="5">
    <location>
        <begin position="74"/>
        <end position="419"/>
    </location>
</feature>
<dbReference type="PIRSF" id="PIRSF000443">
    <property type="entry name" value="Homoser_Ac_trans"/>
    <property type="match status" value="1"/>
</dbReference>
<dbReference type="PANTHER" id="PTHR32268:SF11">
    <property type="entry name" value="HOMOSERINE O-ACETYLTRANSFERASE"/>
    <property type="match status" value="1"/>
</dbReference>
<dbReference type="STRING" id="1442371.A0A0D2IV59"/>
<dbReference type="OrthoDB" id="191364at2759"/>
<feature type="active site" evidence="3">
    <location>
        <position position="414"/>
    </location>
</feature>
<accession>A0A0D2IV59</accession>
<gene>
    <name evidence="6" type="ORF">Z520_03608</name>
</gene>
<evidence type="ECO:0000256" key="1">
    <source>
        <dbReference type="ARBA" id="ARBA00006886"/>
    </source>
</evidence>
<dbReference type="VEuPathDB" id="FungiDB:Z520_03608"/>
<reference evidence="6 7" key="1">
    <citation type="submission" date="2015-01" db="EMBL/GenBank/DDBJ databases">
        <title>The Genome Sequence of Fonsecaea multimorphosa CBS 102226.</title>
        <authorList>
            <consortium name="The Broad Institute Genomics Platform"/>
            <person name="Cuomo C."/>
            <person name="de Hoog S."/>
            <person name="Gorbushina A."/>
            <person name="Stielow B."/>
            <person name="Teixiera M."/>
            <person name="Abouelleil A."/>
            <person name="Chapman S.B."/>
            <person name="Priest M."/>
            <person name="Young S.K."/>
            <person name="Wortman J."/>
            <person name="Nusbaum C."/>
            <person name="Birren B."/>
        </authorList>
    </citation>
    <scope>NUCLEOTIDE SEQUENCE [LARGE SCALE GENOMIC DNA]</scope>
    <source>
        <strain evidence="6 7">CBS 102226</strain>
    </source>
</reference>
<feature type="active site" description="Nucleophile" evidence="3">
    <location>
        <position position="170"/>
    </location>
</feature>
<dbReference type="Proteomes" id="UP000053411">
    <property type="component" value="Unassembled WGS sequence"/>
</dbReference>
<dbReference type="NCBIfam" id="TIGR01392">
    <property type="entry name" value="homoserO_Ac_trn"/>
    <property type="match status" value="1"/>
</dbReference>
<keyword evidence="2" id="KW-0808">Transferase</keyword>
<name>A0A0D2IV59_9EURO</name>
<dbReference type="NCBIfam" id="NF001209">
    <property type="entry name" value="PRK00175.1"/>
    <property type="match status" value="1"/>
</dbReference>
<dbReference type="PANTHER" id="PTHR32268">
    <property type="entry name" value="HOMOSERINE O-ACETYLTRANSFERASE"/>
    <property type="match status" value="1"/>
</dbReference>
<proteinExistence type="inferred from homology"/>